<keyword evidence="4" id="KW-1185">Reference proteome</keyword>
<proteinExistence type="predicted"/>
<feature type="compositionally biased region" description="Low complexity" evidence="1">
    <location>
        <begin position="804"/>
        <end position="813"/>
    </location>
</feature>
<feature type="region of interest" description="Disordered" evidence="1">
    <location>
        <begin position="994"/>
        <end position="1049"/>
    </location>
</feature>
<protein>
    <submittedName>
        <fullName evidence="3">Uncharacterized protein</fullName>
    </submittedName>
</protein>
<accession>A0AAD5VWM3</accession>
<name>A0AAD5VWM3_9AGAR</name>
<dbReference type="AlphaFoldDB" id="A0AAD5VWM3"/>
<feature type="transmembrane region" description="Helical" evidence="2">
    <location>
        <begin position="727"/>
        <end position="747"/>
    </location>
</feature>
<evidence type="ECO:0000313" key="4">
    <source>
        <dbReference type="Proteomes" id="UP001213000"/>
    </source>
</evidence>
<sequence>MSDTESDQGYEDEEVDFVEDFETDPAKEASFPLEAILQILDDENDAYSHSFEPLNALVTQLNLVLHARVLDAKDLGIAEFRCLVTKDVIEKLLRLRSSLRIKRTASQKCPVYLIDRVISKLGFLVLFVANAFGGNELQATRSESLKDQIERDSVRAANSWDALPSALTSDHVSPAAKRLIIRLLFGVTVMQGEFDRNPFKTSGVFFLALEAIVREYIVFDGLTGSPIISKDELDCGFFLNLYATIQTAIQKDASNSDDRARCKPYLDSQLLAMIDTILYAADDGSQESPVSQAARVICFGWGDLVPWIWATWADQRVANGDIVITVTLRWLETVECDAACLSHRTCVSALNHLSKNIYASFIALSDAFIHEYQSRTTRELAQITSLLLLVLRQIMEGCDYRLDDRLRPYASKHWQHEWGFSLDILEATFLLLLIARDNYLDLLLSMDKSIVQQSLAELQTDRVAHLSNRLDHVFSEAKDCLGEALISPAHISMIRFALGLLTILCNGGIRGIILRENISSFFMRLYNRLIMGDRCYGCGKMLLGPLITALMAAEKYLSPSRPFASLTDAEEFWRLCLKQPSTNFFSSMALAQYILQRTFPRKLVLLIEALDYFRIIVLKIIREEMYDGHNDIVLLFFPAFCLAMIQLLTQINENSQVARAYFVGSPWTMELCRELGRLMVSPQVSLEASDGCSFMQKMMGSSGALLLQALSNNNGATRAMEVPKTRLLLYQSQIITVIVGYCIGFLADFLGRYAIDWADSRTEKEPSSSFMMYGDKRELDRRKEEGECNNSDPVDGAHRRRSRSASTSSPTARRSPDDSLRIATKRAAAYPNHASGSSPTSLTHKWDVDAWRRGKRRRRDMMSPDIPMNISHQVPEQHDTSYAIGSSAFTFSTSPADFNFFPKPSRPARAARVIHLQGRTAEMQARPIKLSLRGFAPVHFGSSIVVSQKTEKVDRRGRKWGFSSQTTRITPYTTNSDESDDDEEIQIFAGELSMSSESCSPPHGKRALSMDVPYSPGRQAGYHGVPAFSQARPSSPSTSESDGLALPSISEPPLSPSVFSFYSTPSSLPSPVQSQSLGVDSSSTSFSLPPSLSSSFSASLPHQTRCGPLDKAMSEIVLALASGAGGINDYSHLQNLTGFQNMEEGEPGELWH</sequence>
<comment type="caution">
    <text evidence="3">The sequence shown here is derived from an EMBL/GenBank/DDBJ whole genome shotgun (WGS) entry which is preliminary data.</text>
</comment>
<feature type="compositionally biased region" description="Polar residues" evidence="1">
    <location>
        <begin position="1031"/>
        <end position="1041"/>
    </location>
</feature>
<evidence type="ECO:0000256" key="1">
    <source>
        <dbReference type="SAM" id="MobiDB-lite"/>
    </source>
</evidence>
<keyword evidence="2" id="KW-0472">Membrane</keyword>
<evidence type="ECO:0000313" key="3">
    <source>
        <dbReference type="EMBL" id="KAJ3571587.1"/>
    </source>
</evidence>
<gene>
    <name evidence="3" type="ORF">NP233_g3662</name>
</gene>
<feature type="region of interest" description="Disordered" evidence="1">
    <location>
        <begin position="780"/>
        <end position="819"/>
    </location>
</feature>
<feature type="transmembrane region" description="Helical" evidence="2">
    <location>
        <begin position="632"/>
        <end position="649"/>
    </location>
</feature>
<keyword evidence="2" id="KW-0812">Transmembrane</keyword>
<reference evidence="3" key="1">
    <citation type="submission" date="2022-07" db="EMBL/GenBank/DDBJ databases">
        <title>Genome Sequence of Leucocoprinus birnbaumii.</title>
        <authorList>
            <person name="Buettner E."/>
        </authorList>
    </citation>
    <scope>NUCLEOTIDE SEQUENCE</scope>
    <source>
        <strain evidence="3">VT141</strain>
    </source>
</reference>
<organism evidence="3 4">
    <name type="scientific">Leucocoprinus birnbaumii</name>
    <dbReference type="NCBI Taxonomy" id="56174"/>
    <lineage>
        <taxon>Eukaryota</taxon>
        <taxon>Fungi</taxon>
        <taxon>Dikarya</taxon>
        <taxon>Basidiomycota</taxon>
        <taxon>Agaricomycotina</taxon>
        <taxon>Agaricomycetes</taxon>
        <taxon>Agaricomycetidae</taxon>
        <taxon>Agaricales</taxon>
        <taxon>Agaricineae</taxon>
        <taxon>Agaricaceae</taxon>
        <taxon>Leucocoprinus</taxon>
    </lineage>
</organism>
<feature type="transmembrane region" description="Helical" evidence="2">
    <location>
        <begin position="493"/>
        <end position="514"/>
    </location>
</feature>
<keyword evidence="2" id="KW-1133">Transmembrane helix</keyword>
<feature type="transmembrane region" description="Helical" evidence="2">
    <location>
        <begin position="535"/>
        <end position="553"/>
    </location>
</feature>
<evidence type="ECO:0000256" key="2">
    <source>
        <dbReference type="SAM" id="Phobius"/>
    </source>
</evidence>
<dbReference type="Proteomes" id="UP001213000">
    <property type="component" value="Unassembled WGS sequence"/>
</dbReference>
<dbReference type="EMBL" id="JANIEX010000178">
    <property type="protein sequence ID" value="KAJ3571587.1"/>
    <property type="molecule type" value="Genomic_DNA"/>
</dbReference>